<sequence length="560" mass="62690">MVFAEFLITLGRFIVSRGSKDARFRQDSEFRLDVYRVQYHEMKKHGFLTPYLCFICPGFPKRLFSLQWFILPSENPELCKYKDAQLSEFAMTAVAGAIIAQVAITALSLPLLENAHWMTTTLFITSLVSGCLSVYAACILHREMGLFTDGKHIRIWLTTFDKEHWHPPCRSDYQDASMGEKTETKPQPQQRHRQNYEMPRRFEMGSRANSFVSVGGVSVGGRSAQTVAQINSDASVTAALLLEAPRTLLDLSVSSFLCGFGLYLALLWNKNLRAASEATQPTESGPPTLSHDRNIFISFLIVTSLCYFGIYAIPDLLRNLDVGSFWLNGVKRFVAVFYQIRQPATKSSSTVPSPPSTPERPPWHQSKENLHVKFGSASVVSSGNSLSLSDHYKLSNPGQPKVTGAQSFHDLNRKDHDNCMSSQSVKSFPGHQPESLKEEAKVQANKPWERIPSAKVREEWDTFVRNAPVLNEAKRASESPFSLRSPPPGPYYYQDTYSSFELDRTGPFTRSQNMIDALKASTKAQEESSEMIRALVAQLERLHKLGGSGTVNQEAPAADE</sequence>
<keyword evidence="2" id="KW-0812">Transmembrane</keyword>
<keyword evidence="2" id="KW-0472">Membrane</keyword>
<reference evidence="3" key="1">
    <citation type="journal article" date="2020" name="Stud. Mycol.">
        <title>101 Dothideomycetes genomes: a test case for predicting lifestyles and emergence of pathogens.</title>
        <authorList>
            <person name="Haridas S."/>
            <person name="Albert R."/>
            <person name="Binder M."/>
            <person name="Bloem J."/>
            <person name="Labutti K."/>
            <person name="Salamov A."/>
            <person name="Andreopoulos B."/>
            <person name="Baker S."/>
            <person name="Barry K."/>
            <person name="Bills G."/>
            <person name="Bluhm B."/>
            <person name="Cannon C."/>
            <person name="Castanera R."/>
            <person name="Culley D."/>
            <person name="Daum C."/>
            <person name="Ezra D."/>
            <person name="Gonzalez J."/>
            <person name="Henrissat B."/>
            <person name="Kuo A."/>
            <person name="Liang C."/>
            <person name="Lipzen A."/>
            <person name="Lutzoni F."/>
            <person name="Magnuson J."/>
            <person name="Mondo S."/>
            <person name="Nolan M."/>
            <person name="Ohm R."/>
            <person name="Pangilinan J."/>
            <person name="Park H.-J."/>
            <person name="Ramirez L."/>
            <person name="Alfaro M."/>
            <person name="Sun H."/>
            <person name="Tritt A."/>
            <person name="Yoshinaga Y."/>
            <person name="Zwiers L.-H."/>
            <person name="Turgeon B."/>
            <person name="Goodwin S."/>
            <person name="Spatafora J."/>
            <person name="Crous P."/>
            <person name="Grigoriev I."/>
        </authorList>
    </citation>
    <scope>NUCLEOTIDE SEQUENCE</scope>
    <source>
        <strain evidence="3">CBS 379.55</strain>
    </source>
</reference>
<dbReference type="AlphaFoldDB" id="A0A6A6JZH5"/>
<keyword evidence="2" id="KW-1133">Transmembrane helix</keyword>
<feature type="transmembrane region" description="Helical" evidence="2">
    <location>
        <begin position="117"/>
        <end position="140"/>
    </location>
</feature>
<evidence type="ECO:0000256" key="2">
    <source>
        <dbReference type="SAM" id="Phobius"/>
    </source>
</evidence>
<feature type="region of interest" description="Disordered" evidence="1">
    <location>
        <begin position="171"/>
        <end position="193"/>
    </location>
</feature>
<name>A0A6A6JZH5_WESOR</name>
<evidence type="ECO:0000313" key="4">
    <source>
        <dbReference type="Proteomes" id="UP000800097"/>
    </source>
</evidence>
<dbReference type="RefSeq" id="XP_033659020.1">
    <property type="nucleotide sequence ID" value="XM_033802536.1"/>
</dbReference>
<gene>
    <name evidence="3" type="ORF">EI97DRAFT_498062</name>
</gene>
<evidence type="ECO:0000256" key="1">
    <source>
        <dbReference type="SAM" id="MobiDB-lite"/>
    </source>
</evidence>
<keyword evidence="4" id="KW-1185">Reference proteome</keyword>
<evidence type="ECO:0000313" key="3">
    <source>
        <dbReference type="EMBL" id="KAF2281483.1"/>
    </source>
</evidence>
<dbReference type="Proteomes" id="UP000800097">
    <property type="component" value="Unassembled WGS sequence"/>
</dbReference>
<protein>
    <submittedName>
        <fullName evidence="3">Uncharacterized protein</fullName>
    </submittedName>
</protein>
<dbReference type="EMBL" id="ML986484">
    <property type="protein sequence ID" value="KAF2281483.1"/>
    <property type="molecule type" value="Genomic_DNA"/>
</dbReference>
<proteinExistence type="predicted"/>
<organism evidence="3 4">
    <name type="scientific">Westerdykella ornata</name>
    <dbReference type="NCBI Taxonomy" id="318751"/>
    <lineage>
        <taxon>Eukaryota</taxon>
        <taxon>Fungi</taxon>
        <taxon>Dikarya</taxon>
        <taxon>Ascomycota</taxon>
        <taxon>Pezizomycotina</taxon>
        <taxon>Dothideomycetes</taxon>
        <taxon>Pleosporomycetidae</taxon>
        <taxon>Pleosporales</taxon>
        <taxon>Sporormiaceae</taxon>
        <taxon>Westerdykella</taxon>
    </lineage>
</organism>
<feature type="region of interest" description="Disordered" evidence="1">
    <location>
        <begin position="345"/>
        <end position="365"/>
    </location>
</feature>
<dbReference type="OrthoDB" id="4941332at2759"/>
<dbReference type="GeneID" id="54555711"/>
<feature type="transmembrane region" description="Helical" evidence="2">
    <location>
        <begin position="295"/>
        <end position="313"/>
    </location>
</feature>
<accession>A0A6A6JZH5</accession>
<feature type="transmembrane region" description="Helical" evidence="2">
    <location>
        <begin position="89"/>
        <end position="111"/>
    </location>
</feature>